<dbReference type="InterPro" id="IPR056827">
    <property type="entry name" value="CBM87_Agd3"/>
</dbReference>
<keyword evidence="2" id="KW-0539">Nucleus</keyword>
<gene>
    <name evidence="6" type="ORF">B0T11DRAFT_301279</name>
</gene>
<reference evidence="6" key="1">
    <citation type="journal article" date="2021" name="Nat. Commun.">
        <title>Genetic determinants of endophytism in the Arabidopsis root mycobiome.</title>
        <authorList>
            <person name="Mesny F."/>
            <person name="Miyauchi S."/>
            <person name="Thiergart T."/>
            <person name="Pickel B."/>
            <person name="Atanasova L."/>
            <person name="Karlsson M."/>
            <person name="Huettel B."/>
            <person name="Barry K.W."/>
            <person name="Haridas S."/>
            <person name="Chen C."/>
            <person name="Bauer D."/>
            <person name="Andreopoulos W."/>
            <person name="Pangilinan J."/>
            <person name="LaButti K."/>
            <person name="Riley R."/>
            <person name="Lipzen A."/>
            <person name="Clum A."/>
            <person name="Drula E."/>
            <person name="Henrissat B."/>
            <person name="Kohler A."/>
            <person name="Grigoriev I.V."/>
            <person name="Martin F.M."/>
            <person name="Hacquard S."/>
        </authorList>
    </citation>
    <scope>NUCLEOTIDE SEQUENCE</scope>
    <source>
        <strain evidence="6">MPI-CAGE-AT-0016</strain>
    </source>
</reference>
<dbReference type="CDD" id="cd00067">
    <property type="entry name" value="GAL4"/>
    <property type="match status" value="1"/>
</dbReference>
<dbReference type="OrthoDB" id="2113314at2759"/>
<dbReference type="GO" id="GO:0008270">
    <property type="term" value="F:zinc ion binding"/>
    <property type="evidence" value="ECO:0007669"/>
    <property type="project" value="InterPro"/>
</dbReference>
<feature type="signal peptide" evidence="4">
    <location>
        <begin position="1"/>
        <end position="17"/>
    </location>
</feature>
<organism evidence="6 7">
    <name type="scientific">Plectosphaerella cucumerina</name>
    <dbReference type="NCBI Taxonomy" id="40658"/>
    <lineage>
        <taxon>Eukaryota</taxon>
        <taxon>Fungi</taxon>
        <taxon>Dikarya</taxon>
        <taxon>Ascomycota</taxon>
        <taxon>Pezizomycotina</taxon>
        <taxon>Sordariomycetes</taxon>
        <taxon>Hypocreomycetidae</taxon>
        <taxon>Glomerellales</taxon>
        <taxon>Plectosphaerellaceae</taxon>
        <taxon>Plectosphaerella</taxon>
    </lineage>
</organism>
<dbReference type="Pfam" id="PF04082">
    <property type="entry name" value="Fungal_trans"/>
    <property type="match status" value="1"/>
</dbReference>
<dbReference type="Gene3D" id="3.20.20.370">
    <property type="entry name" value="Glycoside hydrolase/deacetylase"/>
    <property type="match status" value="1"/>
</dbReference>
<dbReference type="CDD" id="cd12148">
    <property type="entry name" value="fungal_TF_MHR"/>
    <property type="match status" value="1"/>
</dbReference>
<dbReference type="SMART" id="SM00906">
    <property type="entry name" value="Fungal_trans"/>
    <property type="match status" value="1"/>
</dbReference>
<evidence type="ECO:0000256" key="2">
    <source>
        <dbReference type="ARBA" id="ARBA00023242"/>
    </source>
</evidence>
<sequence length="1336" mass="143883">MRSHFFYALLAVAGVVAQTPVTVYVTITPDCSAVLPSLASSSTSSPSVVSEASSSSSSTDSLSAVSDASSSALTSEASSILTSTDSPSSSLSTSDVSLASSLLTSIASSSSSIPTSETIDANSTIALVPSEVVPVPTEPATSSAPAAVSLDAQATPSVNASDVPEAKLSKIDNKILILARDTDGVKAAGLGLSGYGIPYEGLIVPKEGAALPVLNTSATAGKYSGIIIMDALAYEYPEGWHSAVTTDQWTALAVYQVAFKVRMVRINEFPSPAFGTTLSGAGGCCDSSVEQFVSFTNTTGFPTANLKANAEITTAGLWHYPAKITDPSTTWEVASFSAGGGYERSTAAVVNNFNGREQWTWFTSWAPTWSATSNYLQHAHIHWMTRGVFLGKRKVHLNAQVDDVQMSTEMYYPAGKIVKTTAADMDGHVAWQKSLNGRLPDGSNFMLELAHNGNGNLAAATAVNRNDAVCNPNWHIMADWPPATELEFQKPLGTGVDLWPSDASETYTWTAQCAQRDPFVQWFQTTANRDSFMHLSHTFTHLYLNNATFHDTQREIKYNQDWMKQMGIDQAAHFSPAGLVPPAITGMHNGDAIRAWMQNGITSVTGDNTRPVLRSNESPYWPLISTVDSNGYDNLVIIPRYSTNIYYNCDTPECTLKEWQATSAGVGDFNDMLKSAKQTNTRYLFSLQADPYMFHQANMRVDDMPSMTIGSGDGSYTGKMSLIMAWTETIAQELTRLTNWPVTSLKHDDIAKYFVDRMALDKCAPSLSYGFSADGNSITSVTVSSAGPEGANKCSVKVPVTIPSGTVSGASVTADKVGSEPPIHHSLIRVLRDCQPRHKASIKIKCDGDRPVCGNCSRRSRSAGDCVWKHVDGRPETEPGQPSLDILRALEERVRHLERQDRRSPSDSSSLRPGSRPLPPSSRDHDHGHDRSQSRDPLPGGPGSGPADIFISTAPRSEGFMGSASAMSIVNMVREAVDPSSSHAPPATPGASAQSVSSSAVSGTSSRRVQTLPSRRAAEKLAAVYWAYIHPLYPFLYRPHFQAIMSGLWEGEPPSGPGSPVSASTETNNACLVNLVLALACQYHDAAEHDGDRDDGPRSGAALFDRARSLFSHDYVASTSDHGLQVIQIMLLTAQYLNSTGSPLKSWEVTGLAIRICYGLGLHRATEVAAKALEDPVQAEMIKRVWHGCLMMERMLCTTLGRPVMTVSPGTDQTPLPSELDEELFQSGPRPGLVAPLLHDPCSTMSFFVQSAKLFEIVQQTLQAFYSDDILGGAARGPIEDFTGYAQVFDIDAQLSRWLARIPSHLQLEQLGGTSADDAQGNRRTLGRQAVVLRIR</sequence>
<feature type="compositionally biased region" description="Basic and acidic residues" evidence="3">
    <location>
        <begin position="922"/>
        <end position="934"/>
    </location>
</feature>
<feature type="region of interest" description="Disordered" evidence="3">
    <location>
        <begin position="38"/>
        <end position="62"/>
    </location>
</feature>
<dbReference type="PANTHER" id="PTHR31002:SF34">
    <property type="entry name" value="CELL WALL PROTEIN CWP1-RELATED"/>
    <property type="match status" value="1"/>
</dbReference>
<feature type="region of interest" description="Disordered" evidence="3">
    <location>
        <begin position="977"/>
        <end position="1012"/>
    </location>
</feature>
<dbReference type="Proteomes" id="UP000813385">
    <property type="component" value="Unassembled WGS sequence"/>
</dbReference>
<dbReference type="GO" id="GO:0003677">
    <property type="term" value="F:DNA binding"/>
    <property type="evidence" value="ECO:0007669"/>
    <property type="project" value="InterPro"/>
</dbReference>
<dbReference type="InterPro" id="IPR011330">
    <property type="entry name" value="Glyco_hydro/deAcase_b/a-brl"/>
</dbReference>
<dbReference type="Pfam" id="PF25115">
    <property type="entry name" value="Agd3_CE"/>
    <property type="match status" value="1"/>
</dbReference>
<dbReference type="InterPro" id="IPR056825">
    <property type="entry name" value="Agd3_C"/>
</dbReference>
<feature type="chain" id="PRO_5035420398" evidence="4">
    <location>
        <begin position="18"/>
        <end position="1336"/>
    </location>
</feature>
<evidence type="ECO:0000256" key="3">
    <source>
        <dbReference type="SAM" id="MobiDB-lite"/>
    </source>
</evidence>
<accession>A0A8K0T9C3</accession>
<evidence type="ECO:0000313" key="6">
    <source>
        <dbReference type="EMBL" id="KAH7354255.1"/>
    </source>
</evidence>
<feature type="compositionally biased region" description="Low complexity" evidence="3">
    <location>
        <begin position="990"/>
        <end position="1009"/>
    </location>
</feature>
<evidence type="ECO:0000256" key="1">
    <source>
        <dbReference type="ARBA" id="ARBA00022723"/>
    </source>
</evidence>
<feature type="compositionally biased region" description="Low complexity" evidence="3">
    <location>
        <begin position="906"/>
        <end position="915"/>
    </location>
</feature>
<evidence type="ECO:0000259" key="5">
    <source>
        <dbReference type="SMART" id="SM00906"/>
    </source>
</evidence>
<dbReference type="Pfam" id="PF25117">
    <property type="entry name" value="Agd3_C"/>
    <property type="match status" value="1"/>
</dbReference>
<feature type="compositionally biased region" description="Basic and acidic residues" evidence="3">
    <location>
        <begin position="896"/>
        <end position="905"/>
    </location>
</feature>
<keyword evidence="4" id="KW-0732">Signal</keyword>
<keyword evidence="1" id="KW-0479">Metal-binding</keyword>
<dbReference type="GO" id="GO:0000981">
    <property type="term" value="F:DNA-binding transcription factor activity, RNA polymerase II-specific"/>
    <property type="evidence" value="ECO:0007669"/>
    <property type="project" value="InterPro"/>
</dbReference>
<evidence type="ECO:0000313" key="7">
    <source>
        <dbReference type="Proteomes" id="UP000813385"/>
    </source>
</evidence>
<dbReference type="GO" id="GO:0006351">
    <property type="term" value="P:DNA-templated transcription"/>
    <property type="evidence" value="ECO:0007669"/>
    <property type="project" value="InterPro"/>
</dbReference>
<dbReference type="Pfam" id="PF25116">
    <property type="entry name" value="CBM87_Agd3"/>
    <property type="match status" value="1"/>
</dbReference>
<proteinExistence type="predicted"/>
<dbReference type="Gene3D" id="4.10.240.10">
    <property type="entry name" value="Zn(2)-C6 fungal-type DNA-binding domain"/>
    <property type="match status" value="1"/>
</dbReference>
<dbReference type="GO" id="GO:0005975">
    <property type="term" value="P:carbohydrate metabolic process"/>
    <property type="evidence" value="ECO:0007669"/>
    <property type="project" value="InterPro"/>
</dbReference>
<dbReference type="InterPro" id="IPR001138">
    <property type="entry name" value="Zn2Cys6_DnaBD"/>
</dbReference>
<keyword evidence="7" id="KW-1185">Reference proteome</keyword>
<dbReference type="InterPro" id="IPR007219">
    <property type="entry name" value="XnlR_reg_dom"/>
</dbReference>
<name>A0A8K0T9C3_9PEZI</name>
<dbReference type="EMBL" id="JAGPXD010000005">
    <property type="protein sequence ID" value="KAH7354255.1"/>
    <property type="molecule type" value="Genomic_DNA"/>
</dbReference>
<dbReference type="InterPro" id="IPR056826">
    <property type="entry name" value="Agd3_CE"/>
</dbReference>
<dbReference type="InterPro" id="IPR050788">
    <property type="entry name" value="Yeast_SRP1/TIP1_CWP"/>
</dbReference>
<evidence type="ECO:0000256" key="4">
    <source>
        <dbReference type="SAM" id="SignalP"/>
    </source>
</evidence>
<feature type="domain" description="Xylanolytic transcriptional activator regulatory" evidence="5">
    <location>
        <begin position="1146"/>
        <end position="1223"/>
    </location>
</feature>
<dbReference type="SUPFAM" id="SSF88713">
    <property type="entry name" value="Glycoside hydrolase/deacetylase"/>
    <property type="match status" value="1"/>
</dbReference>
<dbReference type="PANTHER" id="PTHR31002">
    <property type="entry name" value="SERIPAUPERIN"/>
    <property type="match status" value="1"/>
</dbReference>
<comment type="caution">
    <text evidence="6">The sequence shown here is derived from an EMBL/GenBank/DDBJ whole genome shotgun (WGS) entry which is preliminary data.</text>
</comment>
<protein>
    <submittedName>
        <fullName evidence="6">Fungal-specific transcription factor domain-containing protein</fullName>
    </submittedName>
</protein>
<dbReference type="InterPro" id="IPR036864">
    <property type="entry name" value="Zn2-C6_fun-type_DNA-bd_sf"/>
</dbReference>
<feature type="region of interest" description="Disordered" evidence="3">
    <location>
        <begin position="896"/>
        <end position="952"/>
    </location>
</feature>